<dbReference type="InterPro" id="IPR013783">
    <property type="entry name" value="Ig-like_fold"/>
</dbReference>
<keyword evidence="2" id="KW-0732">Signal</keyword>
<feature type="domain" description="DUF4124" evidence="3">
    <location>
        <begin position="12"/>
        <end position="50"/>
    </location>
</feature>
<dbReference type="Gene3D" id="2.60.40.10">
    <property type="entry name" value="Immunoglobulins"/>
    <property type="match status" value="1"/>
</dbReference>
<name>A0A1D8IRY7_9GAMM</name>
<accession>A0A1D8IRY7</accession>
<sequence>MLSPMARLLFIFCLLFTTAAQATIYRWVNAQGDVVFSDVPPPNGNAQKLELNHPLNTMQTPQQLSGPQPATGSSGQVAPYRSLAITSPTNNQSVRANNGDITVSLSLSPALRPGDRIRLFMDGAQVYSGTSTQIPLSNVNRGTHMLYAAVETAGGSVAIRSSGISFTLLRHSILFNPQQAAPGTGNTGNTPAPNGISGGVHQAPRAPMMPRAPQFHAPN</sequence>
<feature type="signal peptide" evidence="2">
    <location>
        <begin position="1"/>
        <end position="22"/>
    </location>
</feature>
<organism evidence="4 5">
    <name type="scientific">Acidihalobacter yilgarnensis</name>
    <dbReference type="NCBI Taxonomy" id="2819280"/>
    <lineage>
        <taxon>Bacteria</taxon>
        <taxon>Pseudomonadati</taxon>
        <taxon>Pseudomonadota</taxon>
        <taxon>Gammaproteobacteria</taxon>
        <taxon>Chromatiales</taxon>
        <taxon>Ectothiorhodospiraceae</taxon>
        <taxon>Acidihalobacter</taxon>
    </lineage>
</organism>
<evidence type="ECO:0000313" key="5">
    <source>
        <dbReference type="Proteomes" id="UP000095401"/>
    </source>
</evidence>
<evidence type="ECO:0000256" key="2">
    <source>
        <dbReference type="SAM" id="SignalP"/>
    </source>
</evidence>
<proteinExistence type="predicted"/>
<reference evidence="5" key="1">
    <citation type="submission" date="2016-09" db="EMBL/GenBank/DDBJ databases">
        <title>Acidihalobacter prosperus F5.</title>
        <authorList>
            <person name="Khaleque H.N."/>
            <person name="Ramsay J.P."/>
            <person name="Kaksonen A.H."/>
            <person name="Boxall N.J."/>
            <person name="Watkin E.L.J."/>
        </authorList>
    </citation>
    <scope>NUCLEOTIDE SEQUENCE [LARGE SCALE GENOMIC DNA]</scope>
    <source>
        <strain evidence="5">F5</strain>
    </source>
</reference>
<feature type="compositionally biased region" description="Low complexity" evidence="1">
    <location>
        <begin position="203"/>
        <end position="213"/>
    </location>
</feature>
<protein>
    <recommendedName>
        <fullName evidence="3">DUF4124 domain-containing protein</fullName>
    </recommendedName>
</protein>
<dbReference type="EMBL" id="CP017415">
    <property type="protein sequence ID" value="AOU99262.1"/>
    <property type="molecule type" value="Genomic_DNA"/>
</dbReference>
<dbReference type="InterPro" id="IPR025392">
    <property type="entry name" value="DUF4124"/>
</dbReference>
<dbReference type="AlphaFoldDB" id="A0A1D8IRY7"/>
<feature type="chain" id="PRO_5009108393" description="DUF4124 domain-containing protein" evidence="2">
    <location>
        <begin position="23"/>
        <end position="219"/>
    </location>
</feature>
<gene>
    <name evidence="4" type="ORF">BI364_16145</name>
</gene>
<keyword evidence="5" id="KW-1185">Reference proteome</keyword>
<evidence type="ECO:0000313" key="4">
    <source>
        <dbReference type="EMBL" id="AOU99262.1"/>
    </source>
</evidence>
<dbReference type="KEGG" id="aprs:BI364_16145"/>
<feature type="region of interest" description="Disordered" evidence="1">
    <location>
        <begin position="57"/>
        <end position="76"/>
    </location>
</feature>
<evidence type="ECO:0000256" key="1">
    <source>
        <dbReference type="SAM" id="MobiDB-lite"/>
    </source>
</evidence>
<dbReference type="Proteomes" id="UP000095401">
    <property type="component" value="Chromosome"/>
</dbReference>
<feature type="region of interest" description="Disordered" evidence="1">
    <location>
        <begin position="179"/>
        <end position="219"/>
    </location>
</feature>
<dbReference type="Pfam" id="PF13511">
    <property type="entry name" value="DUF4124"/>
    <property type="match status" value="1"/>
</dbReference>
<evidence type="ECO:0000259" key="3">
    <source>
        <dbReference type="Pfam" id="PF13511"/>
    </source>
</evidence>